<comment type="subcellular location">
    <subcellularLocation>
        <location evidence="1">Endoplasmic reticulum membrane</location>
        <topology evidence="1">Multi-pass membrane protein</topology>
    </subcellularLocation>
</comment>
<gene>
    <name evidence="9" type="ORF">V1264_018425</name>
</gene>
<feature type="transmembrane region" description="Helical" evidence="8">
    <location>
        <begin position="120"/>
        <end position="140"/>
    </location>
</feature>
<organism evidence="9 10">
    <name type="scientific">Littorina saxatilis</name>
    <dbReference type="NCBI Taxonomy" id="31220"/>
    <lineage>
        <taxon>Eukaryota</taxon>
        <taxon>Metazoa</taxon>
        <taxon>Spiralia</taxon>
        <taxon>Lophotrochozoa</taxon>
        <taxon>Mollusca</taxon>
        <taxon>Gastropoda</taxon>
        <taxon>Caenogastropoda</taxon>
        <taxon>Littorinimorpha</taxon>
        <taxon>Littorinoidea</taxon>
        <taxon>Littorinidae</taxon>
        <taxon>Littorina</taxon>
    </lineage>
</organism>
<keyword evidence="10" id="KW-1185">Reference proteome</keyword>
<feature type="transmembrane region" description="Helical" evidence="8">
    <location>
        <begin position="54"/>
        <end position="75"/>
    </location>
</feature>
<evidence type="ECO:0000256" key="6">
    <source>
        <dbReference type="ARBA" id="ARBA00022989"/>
    </source>
</evidence>
<evidence type="ECO:0000256" key="7">
    <source>
        <dbReference type="ARBA" id="ARBA00023136"/>
    </source>
</evidence>
<dbReference type="GO" id="GO:0006506">
    <property type="term" value="P:GPI anchor biosynthetic process"/>
    <property type="evidence" value="ECO:0007669"/>
    <property type="project" value="UniProtKB-KW"/>
</dbReference>
<dbReference type="Proteomes" id="UP001374579">
    <property type="component" value="Unassembled WGS sequence"/>
</dbReference>
<dbReference type="GO" id="GO:0005789">
    <property type="term" value="C:endoplasmic reticulum membrane"/>
    <property type="evidence" value="ECO:0007669"/>
    <property type="project" value="UniProtKB-SubCell"/>
</dbReference>
<accession>A0AAN9BDJ2</accession>
<keyword evidence="6 8" id="KW-1133">Transmembrane helix</keyword>
<evidence type="ECO:0000313" key="9">
    <source>
        <dbReference type="EMBL" id="KAK7103552.1"/>
    </source>
</evidence>
<evidence type="ECO:0000256" key="3">
    <source>
        <dbReference type="ARBA" id="ARBA00022502"/>
    </source>
</evidence>
<reference evidence="9 10" key="1">
    <citation type="submission" date="2024-02" db="EMBL/GenBank/DDBJ databases">
        <title>Chromosome-scale genome assembly of the rough periwinkle Littorina saxatilis.</title>
        <authorList>
            <person name="De Jode A."/>
            <person name="Faria R."/>
            <person name="Formenti G."/>
            <person name="Sims Y."/>
            <person name="Smith T.P."/>
            <person name="Tracey A."/>
            <person name="Wood J.M.D."/>
            <person name="Zagrodzka Z.B."/>
            <person name="Johannesson K."/>
            <person name="Butlin R.K."/>
            <person name="Leder E.H."/>
        </authorList>
    </citation>
    <scope>NUCLEOTIDE SEQUENCE [LARGE SCALE GENOMIC DNA]</scope>
    <source>
        <strain evidence="9">Snail1</strain>
        <tissue evidence="9">Muscle</tissue>
    </source>
</reference>
<dbReference type="EMBL" id="JBAMIC010000008">
    <property type="protein sequence ID" value="KAK7103552.1"/>
    <property type="molecule type" value="Genomic_DNA"/>
</dbReference>
<keyword evidence="3" id="KW-0337">GPI-anchor biosynthesis</keyword>
<feature type="transmembrane region" description="Helical" evidence="8">
    <location>
        <begin position="87"/>
        <end position="108"/>
    </location>
</feature>
<evidence type="ECO:0000256" key="2">
    <source>
        <dbReference type="ARBA" id="ARBA00004687"/>
    </source>
</evidence>
<name>A0AAN9BDJ2_9CAEN</name>
<dbReference type="Pfam" id="PF06699">
    <property type="entry name" value="PIG-F"/>
    <property type="match status" value="1"/>
</dbReference>
<dbReference type="AlphaFoldDB" id="A0AAN9BDJ2"/>
<evidence type="ECO:0000256" key="8">
    <source>
        <dbReference type="SAM" id="Phobius"/>
    </source>
</evidence>
<proteinExistence type="predicted"/>
<evidence type="ECO:0000256" key="5">
    <source>
        <dbReference type="ARBA" id="ARBA00022824"/>
    </source>
</evidence>
<comment type="pathway">
    <text evidence="2">Glycolipid biosynthesis; glycosylphosphatidylinositol-anchor biosynthesis.</text>
</comment>
<evidence type="ECO:0000256" key="4">
    <source>
        <dbReference type="ARBA" id="ARBA00022692"/>
    </source>
</evidence>
<sequence length="227" mass="24850">MAAYEYGKAASHRSTIKITSALCALWCTCLSAIILLSVKYKFPFDIIAQPVTGVQIVAGIIFTVHTLSLAVSSALEKDYFRIKPKNVFKCVIAVVCACIVFHVLAILFGAPALESSRETFHFAMLLTCVAVLPACCVLGADGEKWIAVYVQSRPELGKETVIYITTITSVVGAWLGAVPIPLDWDRPWQVWPVSCVLGSLFGYCLGLLFSAMYLPLKHRQLSKTKLT</sequence>
<evidence type="ECO:0008006" key="11">
    <source>
        <dbReference type="Google" id="ProtNLM"/>
    </source>
</evidence>
<evidence type="ECO:0000313" key="10">
    <source>
        <dbReference type="Proteomes" id="UP001374579"/>
    </source>
</evidence>
<protein>
    <recommendedName>
        <fullName evidence="11">Phosphatidylinositol-glycan biosynthesis class F protein</fullName>
    </recommendedName>
</protein>
<feature type="transmembrane region" description="Helical" evidence="8">
    <location>
        <begin position="161"/>
        <end position="182"/>
    </location>
</feature>
<keyword evidence="5" id="KW-0256">Endoplasmic reticulum</keyword>
<feature type="transmembrane region" description="Helical" evidence="8">
    <location>
        <begin position="188"/>
        <end position="216"/>
    </location>
</feature>
<comment type="caution">
    <text evidence="9">The sequence shown here is derived from an EMBL/GenBank/DDBJ whole genome shotgun (WGS) entry which is preliminary data.</text>
</comment>
<keyword evidence="4 8" id="KW-0812">Transmembrane</keyword>
<keyword evidence="7 8" id="KW-0472">Membrane</keyword>
<feature type="transmembrane region" description="Helical" evidence="8">
    <location>
        <begin position="21"/>
        <end position="42"/>
    </location>
</feature>
<dbReference type="InterPro" id="IPR009580">
    <property type="entry name" value="GPI_biosynthesis_protein_Pig-F"/>
</dbReference>
<evidence type="ECO:0000256" key="1">
    <source>
        <dbReference type="ARBA" id="ARBA00004477"/>
    </source>
</evidence>